<proteinExistence type="predicted"/>
<dbReference type="RefSeq" id="WP_133317845.1">
    <property type="nucleotide sequence ID" value="NZ_SMTL01000006.1"/>
</dbReference>
<evidence type="ECO:0000313" key="2">
    <source>
        <dbReference type="Proteomes" id="UP000295238"/>
    </source>
</evidence>
<protein>
    <recommendedName>
        <fullName evidence="3">ATP-binding protein</fullName>
    </recommendedName>
</protein>
<evidence type="ECO:0008006" key="3">
    <source>
        <dbReference type="Google" id="ProtNLM"/>
    </source>
</evidence>
<name>A0A4R5UAX5_9HYPH</name>
<comment type="caution">
    <text evidence="1">The sequence shown here is derived from an EMBL/GenBank/DDBJ whole genome shotgun (WGS) entry which is preliminary data.</text>
</comment>
<organism evidence="1 2">
    <name type="scientific">Rhizobium deserti</name>
    <dbReference type="NCBI Taxonomy" id="2547961"/>
    <lineage>
        <taxon>Bacteria</taxon>
        <taxon>Pseudomonadati</taxon>
        <taxon>Pseudomonadota</taxon>
        <taxon>Alphaproteobacteria</taxon>
        <taxon>Hyphomicrobiales</taxon>
        <taxon>Rhizobiaceae</taxon>
        <taxon>Rhizobium/Agrobacterium group</taxon>
        <taxon>Rhizobium</taxon>
    </lineage>
</organism>
<dbReference type="EMBL" id="SMTL01000006">
    <property type="protein sequence ID" value="TDK31844.1"/>
    <property type="molecule type" value="Genomic_DNA"/>
</dbReference>
<keyword evidence="2" id="KW-1185">Reference proteome</keyword>
<dbReference type="Proteomes" id="UP000295238">
    <property type="component" value="Unassembled WGS sequence"/>
</dbReference>
<evidence type="ECO:0000313" key="1">
    <source>
        <dbReference type="EMBL" id="TDK31844.1"/>
    </source>
</evidence>
<reference evidence="1 2" key="1">
    <citation type="submission" date="2019-03" db="EMBL/GenBank/DDBJ databases">
        <title>Rhizobium sp. nov., an bacterium isolated from biocrust in Mu Us Desert.</title>
        <authorList>
            <person name="Lixiong L."/>
        </authorList>
    </citation>
    <scope>NUCLEOTIDE SEQUENCE [LARGE SCALE GENOMIC DNA]</scope>
    <source>
        <strain evidence="1 2">SPY-1</strain>
    </source>
</reference>
<sequence length="387" mass="42001">MISLEARPAATTPAHMVPIKKGISVLELERILAAEVTGQGRKIDFKLPKDGQSVVLADMWTSIVLGTLAAGNDLRLIAWGLKEIEAASRFTTTPAFLAALTMADAIAAEFGTEVDRDAFQKRLSLTQLGLVEPESGVAQTLVEFDPEFSVAPVLRGGSGFDAVSPLDRNRIFENLIMKFRQRLEVAAIRNGVSPSNAGPARSVARFLRELHDNAVEHGSRDRNGRTLSATRIMRLRKHVANTKALLVERCGDFEPLARHVYESFAEGGGAPALVEASISDFGLGIVDGFLLSDAGRRYARYGRRDLLQALIYERLSSKSSDTSAGLGLQNALIAARQMGAFVSLRTGEFWLVVSFASDNGEPKLNDVSSATHSRVAGTHWQILWTQS</sequence>
<accession>A0A4R5UAX5</accession>
<dbReference type="OrthoDB" id="8382278at2"/>
<dbReference type="AlphaFoldDB" id="A0A4R5UAX5"/>
<gene>
    <name evidence="1" type="ORF">E2F50_19480</name>
</gene>